<gene>
    <name evidence="2" type="ORF">DL762_009135</name>
</gene>
<sequence length="93" mass="9508">MGGSSSSDLTVGFGCSVEPRSLPHFFAGDASPDKQDTVLGDRTGAYRGNMESSGSSSGSDKASDVPALTLVEGLCMMLVESGRLKSESRNGSS</sequence>
<evidence type="ECO:0000313" key="3">
    <source>
        <dbReference type="Proteomes" id="UP000294003"/>
    </source>
</evidence>
<protein>
    <submittedName>
        <fullName evidence="2">Uncharacterized protein</fullName>
    </submittedName>
</protein>
<reference evidence="2 3" key="1">
    <citation type="submission" date="2018-06" db="EMBL/GenBank/DDBJ databases">
        <title>Complete Genomes of Monosporascus.</title>
        <authorList>
            <person name="Robinson A.J."/>
            <person name="Natvig D.O."/>
        </authorList>
    </citation>
    <scope>NUCLEOTIDE SEQUENCE [LARGE SCALE GENOMIC DNA]</scope>
    <source>
        <strain evidence="2 3">CBS 609.92</strain>
    </source>
</reference>
<comment type="caution">
    <text evidence="2">The sequence shown here is derived from an EMBL/GenBank/DDBJ whole genome shotgun (WGS) entry which is preliminary data.</text>
</comment>
<dbReference type="Proteomes" id="UP000294003">
    <property type="component" value="Unassembled WGS sequence"/>
</dbReference>
<accession>A0ABY0GUJ3</accession>
<keyword evidence="3" id="KW-1185">Reference proteome</keyword>
<evidence type="ECO:0000313" key="2">
    <source>
        <dbReference type="EMBL" id="RYO77632.1"/>
    </source>
</evidence>
<proteinExistence type="predicted"/>
<dbReference type="EMBL" id="QJNS01000445">
    <property type="protein sequence ID" value="RYO77632.1"/>
    <property type="molecule type" value="Genomic_DNA"/>
</dbReference>
<evidence type="ECO:0000256" key="1">
    <source>
        <dbReference type="SAM" id="MobiDB-lite"/>
    </source>
</evidence>
<feature type="region of interest" description="Disordered" evidence="1">
    <location>
        <begin position="25"/>
        <end position="64"/>
    </location>
</feature>
<organism evidence="2 3">
    <name type="scientific">Monosporascus cannonballus</name>
    <dbReference type="NCBI Taxonomy" id="155416"/>
    <lineage>
        <taxon>Eukaryota</taxon>
        <taxon>Fungi</taxon>
        <taxon>Dikarya</taxon>
        <taxon>Ascomycota</taxon>
        <taxon>Pezizomycotina</taxon>
        <taxon>Sordariomycetes</taxon>
        <taxon>Xylariomycetidae</taxon>
        <taxon>Xylariales</taxon>
        <taxon>Xylariales incertae sedis</taxon>
        <taxon>Monosporascus</taxon>
    </lineage>
</organism>
<name>A0ABY0GUJ3_9PEZI</name>